<comment type="caution">
    <text evidence="1">The sequence shown here is derived from an EMBL/GenBank/DDBJ whole genome shotgun (WGS) entry which is preliminary data.</text>
</comment>
<organism evidence="1 2">
    <name type="scientific">Streptomyces nogalater</name>
    <dbReference type="NCBI Taxonomy" id="38314"/>
    <lineage>
        <taxon>Bacteria</taxon>
        <taxon>Bacillati</taxon>
        <taxon>Actinomycetota</taxon>
        <taxon>Actinomycetes</taxon>
        <taxon>Kitasatosporales</taxon>
        <taxon>Streptomycetaceae</taxon>
        <taxon>Streptomyces</taxon>
    </lineage>
</organism>
<evidence type="ECO:0000313" key="1">
    <source>
        <dbReference type="EMBL" id="MFC5660878.1"/>
    </source>
</evidence>
<name>A0ABW0WT08_STRNO</name>
<accession>A0ABW0WT08</accession>
<reference evidence="2" key="1">
    <citation type="journal article" date="2019" name="Int. J. Syst. Evol. Microbiol.">
        <title>The Global Catalogue of Microorganisms (GCM) 10K type strain sequencing project: providing services to taxonomists for standard genome sequencing and annotation.</title>
        <authorList>
            <consortium name="The Broad Institute Genomics Platform"/>
            <consortium name="The Broad Institute Genome Sequencing Center for Infectious Disease"/>
            <person name="Wu L."/>
            <person name="Ma J."/>
        </authorList>
    </citation>
    <scope>NUCLEOTIDE SEQUENCE [LARGE SCALE GENOMIC DNA]</scope>
    <source>
        <strain evidence="2">KCTC 5701</strain>
    </source>
</reference>
<dbReference type="Proteomes" id="UP001596065">
    <property type="component" value="Unassembled WGS sequence"/>
</dbReference>
<evidence type="ECO:0000313" key="2">
    <source>
        <dbReference type="Proteomes" id="UP001596065"/>
    </source>
</evidence>
<keyword evidence="2" id="KW-1185">Reference proteome</keyword>
<dbReference type="EMBL" id="JBHSOE010000121">
    <property type="protein sequence ID" value="MFC5660878.1"/>
    <property type="molecule type" value="Genomic_DNA"/>
</dbReference>
<protein>
    <submittedName>
        <fullName evidence="1">Uncharacterized protein</fullName>
    </submittedName>
</protein>
<sequence>MTAACTEAAPVAAWKTRPSWMMLAGADPAQEVRTAAVEYVAQQVRVSAEVWADYDWQSEAVQRRRGGIRVAYGFGVNAE</sequence>
<dbReference type="RefSeq" id="WP_382467064.1">
    <property type="nucleotide sequence ID" value="NZ_BAAASM010000073.1"/>
</dbReference>
<proteinExistence type="predicted"/>
<gene>
    <name evidence="1" type="ORF">ACFP3J_36160</name>
</gene>